<keyword evidence="1" id="KW-1133">Transmembrane helix</keyword>
<sequence>MTSYSFIRPKPKSIFKRYTKIWFAYTLLAVICVFSFAKVLERQSIAKINEQTQIEEKIQHTKLKAIVVKDYIERLDYEVKLGEEIELQNKMLQEGLSNLLKLIPDQIVATSIELDYNMLAMKGITPSKEVYKFLLEAPLRAIFTQTRVDFYPLMSGWFNFVSISKTNPMLKPLNLEKKESNDE</sequence>
<evidence type="ECO:0000256" key="1">
    <source>
        <dbReference type="SAM" id="Phobius"/>
    </source>
</evidence>
<keyword evidence="1" id="KW-0472">Membrane</keyword>
<proteinExistence type="predicted"/>
<dbReference type="EMBL" id="JRMQ02000011">
    <property type="protein sequence ID" value="TLE00521.1"/>
    <property type="molecule type" value="Genomic_DNA"/>
</dbReference>
<keyword evidence="1" id="KW-0812">Transmembrane</keyword>
<name>A0A4U8TJH6_9HELI</name>
<dbReference type="GeneID" id="82322156"/>
<dbReference type="RefSeq" id="WP_034362989.1">
    <property type="nucleotide sequence ID" value="NZ_CAJUDB010000018.1"/>
</dbReference>
<evidence type="ECO:0000313" key="3">
    <source>
        <dbReference type="Proteomes" id="UP000029707"/>
    </source>
</evidence>
<evidence type="ECO:0000313" key="2">
    <source>
        <dbReference type="EMBL" id="TLE00521.1"/>
    </source>
</evidence>
<dbReference type="Proteomes" id="UP000029707">
    <property type="component" value="Unassembled WGS sequence"/>
</dbReference>
<protein>
    <submittedName>
        <fullName evidence="2">Uncharacterized protein</fullName>
    </submittedName>
</protein>
<accession>A0A4U8TJH6</accession>
<dbReference type="OrthoDB" id="5372783at2"/>
<feature type="transmembrane region" description="Helical" evidence="1">
    <location>
        <begin position="21"/>
        <end position="40"/>
    </location>
</feature>
<comment type="caution">
    <text evidence="2">The sequence shown here is derived from an EMBL/GenBank/DDBJ whole genome shotgun (WGS) entry which is preliminary data.</text>
</comment>
<dbReference type="STRING" id="425400.LS65_08325"/>
<keyword evidence="3" id="KW-1185">Reference proteome</keyword>
<reference evidence="2 3" key="1">
    <citation type="journal article" date="2014" name="Genome Announc.">
        <title>Draft genome sequences of eight enterohepatic helicobacter species isolated from both laboratory and wild rodents.</title>
        <authorList>
            <person name="Sheh A."/>
            <person name="Shen Z."/>
            <person name="Fox J.G."/>
        </authorList>
    </citation>
    <scope>NUCLEOTIDE SEQUENCE [LARGE SCALE GENOMIC DNA]</scope>
    <source>
        <strain evidence="2 3">MIT 01-6451</strain>
    </source>
</reference>
<organism evidence="2 3">
    <name type="scientific">Helicobacter japonicus</name>
    <dbReference type="NCBI Taxonomy" id="425400"/>
    <lineage>
        <taxon>Bacteria</taxon>
        <taxon>Pseudomonadati</taxon>
        <taxon>Campylobacterota</taxon>
        <taxon>Epsilonproteobacteria</taxon>
        <taxon>Campylobacterales</taxon>
        <taxon>Helicobacteraceae</taxon>
        <taxon>Helicobacter</taxon>
    </lineage>
</organism>
<gene>
    <name evidence="2" type="ORF">LS65_007455</name>
</gene>
<dbReference type="AlphaFoldDB" id="A0A4U8TJH6"/>